<organism evidence="1 2">
    <name type="scientific">Paenibacillus anseongense</name>
    <dbReference type="NCBI Taxonomy" id="2682845"/>
    <lineage>
        <taxon>Bacteria</taxon>
        <taxon>Bacillati</taxon>
        <taxon>Bacillota</taxon>
        <taxon>Bacilli</taxon>
        <taxon>Bacillales</taxon>
        <taxon>Paenibacillaceae</taxon>
        <taxon>Paenibacillus</taxon>
    </lineage>
</organism>
<accession>A0ABW9UKS2</accession>
<protein>
    <submittedName>
        <fullName evidence="1">Uncharacterized protein</fullName>
    </submittedName>
</protein>
<keyword evidence="2" id="KW-1185">Reference proteome</keyword>
<gene>
    <name evidence="1" type="ORF">GON05_35295</name>
</gene>
<proteinExistence type="predicted"/>
<sequence>MSTITVQGMLPSEFISTYKTDVVFKQIKRYKDKINQEWDEVIHDFLKLDYEAENLIYAFVSFVEQEIDIGQEFNHYCYRNDPKAIKKIECRICTIINPLVYLPVDKIGKGHKAICVLQFNPTTKERFQLPVIDGFHMNKNGNEVILFNE</sequence>
<evidence type="ECO:0000313" key="1">
    <source>
        <dbReference type="EMBL" id="MVQ39862.1"/>
    </source>
</evidence>
<name>A0ABW9UKS2_9BACL</name>
<evidence type="ECO:0000313" key="2">
    <source>
        <dbReference type="Proteomes" id="UP000467637"/>
    </source>
</evidence>
<dbReference type="RefSeq" id="WP_157326175.1">
    <property type="nucleotide sequence ID" value="NZ_WSEM01000039.1"/>
</dbReference>
<dbReference type="Proteomes" id="UP000467637">
    <property type="component" value="Unassembled WGS sequence"/>
</dbReference>
<dbReference type="EMBL" id="WSEM01000039">
    <property type="protein sequence ID" value="MVQ39862.1"/>
    <property type="molecule type" value="Genomic_DNA"/>
</dbReference>
<reference evidence="1 2" key="1">
    <citation type="submission" date="2019-12" db="EMBL/GenBank/DDBJ databases">
        <authorList>
            <person name="Huq M.A."/>
        </authorList>
    </citation>
    <scope>NUCLEOTIDE SEQUENCE [LARGE SCALE GENOMIC DNA]</scope>
    <source>
        <strain evidence="1 2">MAH-34</strain>
    </source>
</reference>
<comment type="caution">
    <text evidence="1">The sequence shown here is derived from an EMBL/GenBank/DDBJ whole genome shotgun (WGS) entry which is preliminary data.</text>
</comment>